<sequence length="146" mass="15636">MEAFFAEYKDLILAAAAGVFAYVGIKVIPRLISGAGFIGPREVNERLKAGDEVVILDVREPAEFSGDLGHVPGAVNLPLGELGRRMDELRPQLAAYADTPVYVMCRTAARAASAARVLKKAGLGKVQVVAGGMVKWNSEKLPTTRR</sequence>
<gene>
    <name evidence="2" type="ORF">SAMN05421508_103307</name>
</gene>
<dbReference type="RefSeq" id="WP_097278700.1">
    <property type="nucleotide sequence ID" value="NZ_OCNJ01000003.1"/>
</dbReference>
<feature type="domain" description="Rhodanese" evidence="1">
    <location>
        <begin position="49"/>
        <end position="145"/>
    </location>
</feature>
<dbReference type="InterPro" id="IPR050229">
    <property type="entry name" value="GlpE_sulfurtransferase"/>
</dbReference>
<dbReference type="InterPro" id="IPR036873">
    <property type="entry name" value="Rhodanese-like_dom_sf"/>
</dbReference>
<keyword evidence="2" id="KW-0808">Transferase</keyword>
<dbReference type="SUPFAM" id="SSF52821">
    <property type="entry name" value="Rhodanese/Cell cycle control phosphatase"/>
    <property type="match status" value="1"/>
</dbReference>
<keyword evidence="3" id="KW-1185">Reference proteome</keyword>
<dbReference type="Proteomes" id="UP000219621">
    <property type="component" value="Unassembled WGS sequence"/>
</dbReference>
<dbReference type="CDD" id="cd00158">
    <property type="entry name" value="RHOD"/>
    <property type="match status" value="1"/>
</dbReference>
<dbReference type="AlphaFoldDB" id="A0A286GEQ6"/>
<evidence type="ECO:0000313" key="3">
    <source>
        <dbReference type="Proteomes" id="UP000219621"/>
    </source>
</evidence>
<dbReference type="Pfam" id="PF00581">
    <property type="entry name" value="Rhodanese"/>
    <property type="match status" value="1"/>
</dbReference>
<organism evidence="2 3">
    <name type="scientific">Caenispirillum bisanense</name>
    <dbReference type="NCBI Taxonomy" id="414052"/>
    <lineage>
        <taxon>Bacteria</taxon>
        <taxon>Pseudomonadati</taxon>
        <taxon>Pseudomonadota</taxon>
        <taxon>Alphaproteobacteria</taxon>
        <taxon>Rhodospirillales</taxon>
        <taxon>Novispirillaceae</taxon>
        <taxon>Caenispirillum</taxon>
    </lineage>
</organism>
<dbReference type="SMART" id="SM00450">
    <property type="entry name" value="RHOD"/>
    <property type="match status" value="1"/>
</dbReference>
<dbReference type="OrthoDB" id="9802991at2"/>
<dbReference type="InterPro" id="IPR001763">
    <property type="entry name" value="Rhodanese-like_dom"/>
</dbReference>
<dbReference type="GO" id="GO:0016740">
    <property type="term" value="F:transferase activity"/>
    <property type="evidence" value="ECO:0007669"/>
    <property type="project" value="UniProtKB-KW"/>
</dbReference>
<protein>
    <submittedName>
        <fullName evidence="2">Rhodanese-related sulfurtransferase</fullName>
    </submittedName>
</protein>
<proteinExistence type="predicted"/>
<reference evidence="3" key="1">
    <citation type="submission" date="2017-09" db="EMBL/GenBank/DDBJ databases">
        <authorList>
            <person name="Varghese N."/>
            <person name="Submissions S."/>
        </authorList>
    </citation>
    <scope>NUCLEOTIDE SEQUENCE [LARGE SCALE GENOMIC DNA]</scope>
    <source>
        <strain evidence="3">USBA 140</strain>
    </source>
</reference>
<dbReference type="PROSITE" id="PS50206">
    <property type="entry name" value="RHODANESE_3"/>
    <property type="match status" value="1"/>
</dbReference>
<evidence type="ECO:0000313" key="2">
    <source>
        <dbReference type="EMBL" id="SOD94005.1"/>
    </source>
</evidence>
<accession>A0A286GEQ6</accession>
<evidence type="ECO:0000259" key="1">
    <source>
        <dbReference type="PROSITE" id="PS50206"/>
    </source>
</evidence>
<dbReference type="EMBL" id="OCNJ01000003">
    <property type="protein sequence ID" value="SOD94005.1"/>
    <property type="molecule type" value="Genomic_DNA"/>
</dbReference>
<dbReference type="PANTHER" id="PTHR43031">
    <property type="entry name" value="FAD-DEPENDENT OXIDOREDUCTASE"/>
    <property type="match status" value="1"/>
</dbReference>
<name>A0A286GEQ6_9PROT</name>
<dbReference type="PANTHER" id="PTHR43031:SF1">
    <property type="entry name" value="PYRIDINE NUCLEOTIDE-DISULPHIDE OXIDOREDUCTASE"/>
    <property type="match status" value="1"/>
</dbReference>
<dbReference type="Gene3D" id="3.40.250.10">
    <property type="entry name" value="Rhodanese-like domain"/>
    <property type="match status" value="1"/>
</dbReference>